<protein>
    <recommendedName>
        <fullName evidence="4">DUF2178 domain-containing protein</fullName>
    </recommendedName>
</protein>
<dbReference type="RefSeq" id="WP_033142000.1">
    <property type="nucleotide sequence ID" value="NZ_AP031413.1"/>
</dbReference>
<organism evidence="2 3">
    <name type="scientific">Blautia parvula</name>
    <dbReference type="NCBI Taxonomy" id="2877527"/>
    <lineage>
        <taxon>Bacteria</taxon>
        <taxon>Bacillati</taxon>
        <taxon>Bacillota</taxon>
        <taxon>Clostridia</taxon>
        <taxon>Lachnospirales</taxon>
        <taxon>Lachnospiraceae</taxon>
        <taxon>Blautia</taxon>
    </lineage>
</organism>
<dbReference type="EMBL" id="BAABZQ010000001">
    <property type="protein sequence ID" value="GAA6497835.1"/>
    <property type="molecule type" value="Genomic_DNA"/>
</dbReference>
<keyword evidence="1" id="KW-0472">Membrane</keyword>
<reference evidence="2 3" key="1">
    <citation type="submission" date="2024-04" db="EMBL/GenBank/DDBJ databases">
        <title>Defined microbial consortia suppress multidrug-resistant proinflammatory Enterobacteriaceae via ecological control.</title>
        <authorList>
            <person name="Furuichi M."/>
            <person name="Kawaguchi T."/>
            <person name="Pust M."/>
            <person name="Yasuma K."/>
            <person name="Plichta D."/>
            <person name="Hasegawa N."/>
            <person name="Ohya T."/>
            <person name="Bhattarai S."/>
            <person name="Sasajima S."/>
            <person name="Aoto Y."/>
            <person name="Tuganbaev T."/>
            <person name="Yaginuma M."/>
            <person name="Ueda M."/>
            <person name="Okahashi N."/>
            <person name="Amafuji K."/>
            <person name="Kiridooshi Y."/>
            <person name="Sugita K."/>
            <person name="Strazar M."/>
            <person name="Skelly A."/>
            <person name="Suda W."/>
            <person name="Hattori M."/>
            <person name="Nakamoto N."/>
            <person name="Caballero S."/>
            <person name="Norman J."/>
            <person name="Olle B."/>
            <person name="Tanoue T."/>
            <person name="Arita M."/>
            <person name="Bucci V."/>
            <person name="Atarashi K."/>
            <person name="Xavier R."/>
            <person name="Honda K."/>
        </authorList>
    </citation>
    <scope>NUCLEOTIDE SEQUENCE [LARGE SCALE GENOMIC DNA]</scope>
    <source>
        <strain evidence="3">k34-0107-D12</strain>
    </source>
</reference>
<keyword evidence="1" id="KW-0812">Transmembrane</keyword>
<gene>
    <name evidence="2" type="ORF">K340107D12_06510</name>
</gene>
<name>A0ABQ0BMS1_9FIRM</name>
<accession>A0ABQ0BMS1</accession>
<keyword evidence="3" id="KW-1185">Reference proteome</keyword>
<comment type="caution">
    <text evidence="2">The sequence shown here is derived from an EMBL/GenBank/DDBJ whole genome shotgun (WGS) entry which is preliminary data.</text>
</comment>
<evidence type="ECO:0000313" key="2">
    <source>
        <dbReference type="EMBL" id="GAA6497835.1"/>
    </source>
</evidence>
<proteinExistence type="predicted"/>
<dbReference type="Proteomes" id="UP001600941">
    <property type="component" value="Unassembled WGS sequence"/>
</dbReference>
<feature type="transmembrane region" description="Helical" evidence="1">
    <location>
        <begin position="121"/>
        <end position="144"/>
    </location>
</feature>
<feature type="transmembrane region" description="Helical" evidence="1">
    <location>
        <begin position="12"/>
        <end position="32"/>
    </location>
</feature>
<feature type="transmembrane region" description="Helical" evidence="1">
    <location>
        <begin position="96"/>
        <end position="115"/>
    </location>
</feature>
<feature type="transmembrane region" description="Helical" evidence="1">
    <location>
        <begin position="44"/>
        <end position="65"/>
    </location>
</feature>
<evidence type="ECO:0000256" key="1">
    <source>
        <dbReference type="SAM" id="Phobius"/>
    </source>
</evidence>
<evidence type="ECO:0008006" key="4">
    <source>
        <dbReference type="Google" id="ProtNLM"/>
    </source>
</evidence>
<sequence>MEKYKKTLRIRIALFGSVILLNAVLSICQRIMDDRGKIPADVSSIIDFQSGFLMGLAILSLFMLIKYRKLLRDERSLRESYNRETDERMVLIRSKAGMPALLITSIVMIFAGIFGGYYNIIIFYTLLAAGLCQILLGVCLKFYYMHKL</sequence>
<evidence type="ECO:0000313" key="3">
    <source>
        <dbReference type="Proteomes" id="UP001600941"/>
    </source>
</evidence>
<keyword evidence="1" id="KW-1133">Transmembrane helix</keyword>